<dbReference type="Gene3D" id="3.40.190.10">
    <property type="entry name" value="Periplasmic binding protein-like II"/>
    <property type="match status" value="1"/>
</dbReference>
<dbReference type="PANTHER" id="PTHR43649">
    <property type="entry name" value="ARABINOSE-BINDING PROTEIN-RELATED"/>
    <property type="match status" value="1"/>
</dbReference>
<evidence type="ECO:0000313" key="7">
    <source>
        <dbReference type="Proteomes" id="UP000184334"/>
    </source>
</evidence>
<dbReference type="PANTHER" id="PTHR43649:SF33">
    <property type="entry name" value="POLYGALACTURONAN_RHAMNOGALACTURONAN-BINDING PROTEIN YTCQ"/>
    <property type="match status" value="1"/>
</dbReference>
<dbReference type="AlphaFoldDB" id="A0A1M4XXC7"/>
<proteinExistence type="predicted"/>
<sequence length="403" mass="45634">MKKFIVIFMLISLIVVGFGVETLVVTSRLWTPPTEKEFIINEIIKPFEDMYGVKVRFQTMDDQSILDQIDVQTKTNKVTTDVIILYASNMPKAVDKGYVYDLTPFVSKWTDRTFSKGFDSMTVFNGRRYFLPVGADVYLTLINKKALKYKPEEIDINNLTWEQLAEWANIVARAEGEGKFAVTGVPMKSLIYQIGAIALSYGADWPDLDNPGSMAAWYLLYKMKDAFSPSIKTYDDTRPPMKREETWMTVAHSARVGEVYNSNPTQFIVAPVPKGPAGRGSVAGTSGFAIVKGTKHFDLALKFLEYMTRPDIMLKASKGTGGFIPPVDEALEFLGNDSKDIIIKNAVKVMNEGVLAYIAPIWKDWGQVKLVYDDLFKKMILEDKKFEPDLMELYQFKIDAMRK</sequence>
<keyword evidence="1" id="KW-1003">Cell membrane</keyword>
<dbReference type="InterPro" id="IPR050490">
    <property type="entry name" value="Bact_solute-bd_prot1"/>
</dbReference>
<keyword evidence="3" id="KW-0472">Membrane</keyword>
<dbReference type="RefSeq" id="WP_072865111.1">
    <property type="nucleotide sequence ID" value="NZ_FQUI01000026.1"/>
</dbReference>
<keyword evidence="7" id="KW-1185">Reference proteome</keyword>
<reference evidence="6" key="1">
    <citation type="submission" date="2016-11" db="EMBL/GenBank/DDBJ databases">
        <authorList>
            <person name="Varghese N."/>
            <person name="Submissions S."/>
        </authorList>
    </citation>
    <scope>NUCLEOTIDE SEQUENCE [LARGE SCALE GENOMIC DNA]</scope>
    <source>
        <strain evidence="6">DSM 16785</strain>
    </source>
</reference>
<dbReference type="OrthoDB" id="23936at2"/>
<keyword evidence="2" id="KW-0732">Signal</keyword>
<dbReference type="STRING" id="1122195.SAMN02745164_01538"/>
<accession>A0A1M4XXC7</accession>
<keyword evidence="4" id="KW-0564">Palmitate</keyword>
<evidence type="ECO:0000256" key="4">
    <source>
        <dbReference type="ARBA" id="ARBA00023139"/>
    </source>
</evidence>
<protein>
    <submittedName>
        <fullName evidence="6">Carbohydrate ABC transporter substrate-binding protein, CUT1 family (TC 3.A.1.1.-)</fullName>
    </submittedName>
</protein>
<dbReference type="SUPFAM" id="SSF53850">
    <property type="entry name" value="Periplasmic binding protein-like II"/>
    <property type="match status" value="1"/>
</dbReference>
<evidence type="ECO:0000256" key="2">
    <source>
        <dbReference type="ARBA" id="ARBA00022729"/>
    </source>
</evidence>
<evidence type="ECO:0000256" key="5">
    <source>
        <dbReference type="ARBA" id="ARBA00023288"/>
    </source>
</evidence>
<evidence type="ECO:0000313" key="6">
    <source>
        <dbReference type="EMBL" id="SHE98244.1"/>
    </source>
</evidence>
<gene>
    <name evidence="6" type="ORF">SAMN02745164_01538</name>
</gene>
<name>A0A1M4XXC7_MARH1</name>
<dbReference type="InterPro" id="IPR006059">
    <property type="entry name" value="SBP"/>
</dbReference>
<evidence type="ECO:0000256" key="1">
    <source>
        <dbReference type="ARBA" id="ARBA00022475"/>
    </source>
</evidence>
<dbReference type="EMBL" id="FQUI01000026">
    <property type="protein sequence ID" value="SHE98244.1"/>
    <property type="molecule type" value="Genomic_DNA"/>
</dbReference>
<dbReference type="Pfam" id="PF13416">
    <property type="entry name" value="SBP_bac_8"/>
    <property type="match status" value="1"/>
</dbReference>
<keyword evidence="5" id="KW-0449">Lipoprotein</keyword>
<comment type="caution">
    <text evidence="6">The sequence shown here is derived from an EMBL/GenBank/DDBJ whole genome shotgun (WGS) entry which is preliminary data.</text>
</comment>
<dbReference type="Proteomes" id="UP000184334">
    <property type="component" value="Unassembled WGS sequence"/>
</dbReference>
<evidence type="ECO:0000256" key="3">
    <source>
        <dbReference type="ARBA" id="ARBA00023136"/>
    </source>
</evidence>
<organism evidence="6 7">
    <name type="scientific">Marinitoga hydrogenitolerans (strain DSM 16785 / JCM 12826 / AT1271)</name>
    <dbReference type="NCBI Taxonomy" id="1122195"/>
    <lineage>
        <taxon>Bacteria</taxon>
        <taxon>Thermotogati</taxon>
        <taxon>Thermotogota</taxon>
        <taxon>Thermotogae</taxon>
        <taxon>Petrotogales</taxon>
        <taxon>Petrotogaceae</taxon>
        <taxon>Marinitoga</taxon>
    </lineage>
</organism>